<reference evidence="3 4" key="1">
    <citation type="submission" date="2015-07" db="EMBL/GenBank/DDBJ databases">
        <authorList>
            <person name="Noorani M."/>
        </authorList>
    </citation>
    <scope>NUCLEOTIDE SEQUENCE [LARGE SCALE GENOMIC DNA]</scope>
    <source>
        <strain evidence="3 4">KCTC 42284</strain>
    </source>
</reference>
<dbReference type="PANTHER" id="PTHR11002:SF79">
    <property type="entry name" value="CARBONIC ANHYDRASE 2"/>
    <property type="match status" value="1"/>
</dbReference>
<dbReference type="GO" id="GO:0008270">
    <property type="term" value="F:zinc ion binding"/>
    <property type="evidence" value="ECO:0007669"/>
    <property type="project" value="InterPro"/>
</dbReference>
<dbReference type="GO" id="GO:0004089">
    <property type="term" value="F:carbonate dehydratase activity"/>
    <property type="evidence" value="ECO:0007669"/>
    <property type="project" value="InterPro"/>
</dbReference>
<feature type="binding site" evidence="2">
    <location>
        <position position="136"/>
    </location>
    <ligand>
        <name>Zn(2+)</name>
        <dbReference type="ChEBI" id="CHEBI:29105"/>
    </ligand>
</feature>
<dbReference type="SMART" id="SM00947">
    <property type="entry name" value="Pro_CA"/>
    <property type="match status" value="1"/>
</dbReference>
<dbReference type="RefSeq" id="WP_082169423.1">
    <property type="nucleotide sequence ID" value="NZ_CP012154.1"/>
</dbReference>
<sequence length="232" mass="24438">MKNRLAGLMAVAVLAVAPFAVADDDYRTFDQASQSALTPDEALQLLIDGNARFVAGESIERDLIEQQRETAGGQYPFAVVLSCLDSRSAPEVVFDQGVGDIFVGRVAGNVVDTNLLGSFEFATAAAGSKLIVVMGHTACGAVMGACDGVEVGNLTALLDEIEPAIDAVSTPVGTDRSSANAEFVNRVAETNVRMQVNELLRRSDVIRGLVEQGQVKVVGAIHDLATGEVRFL</sequence>
<organism evidence="3 4">
    <name type="scientific">Wenzhouxiangella marina</name>
    <dbReference type="NCBI Taxonomy" id="1579979"/>
    <lineage>
        <taxon>Bacteria</taxon>
        <taxon>Pseudomonadati</taxon>
        <taxon>Pseudomonadota</taxon>
        <taxon>Gammaproteobacteria</taxon>
        <taxon>Chromatiales</taxon>
        <taxon>Wenzhouxiangellaceae</taxon>
        <taxon>Wenzhouxiangella</taxon>
    </lineage>
</organism>
<feature type="binding site" evidence="2">
    <location>
        <position position="85"/>
    </location>
    <ligand>
        <name>Zn(2+)</name>
        <dbReference type="ChEBI" id="CHEBI:29105"/>
    </ligand>
</feature>
<gene>
    <name evidence="3" type="ORF">WM2015_823</name>
</gene>
<dbReference type="Pfam" id="PF00484">
    <property type="entry name" value="Pro_CA"/>
    <property type="match status" value="1"/>
</dbReference>
<name>A0A0K0XU37_9GAMM</name>
<dbReference type="NCBIfam" id="NF011765">
    <property type="entry name" value="PRK15219.1"/>
    <property type="match status" value="1"/>
</dbReference>
<dbReference type="PATRIC" id="fig|1579979.3.peg.840"/>
<evidence type="ECO:0000256" key="2">
    <source>
        <dbReference type="PIRSR" id="PIRSR601765-1"/>
    </source>
</evidence>
<dbReference type="AlphaFoldDB" id="A0A0K0XU37"/>
<protein>
    <submittedName>
        <fullName evidence="3">Carbonic anhydrase</fullName>
    </submittedName>
</protein>
<dbReference type="InterPro" id="IPR001765">
    <property type="entry name" value="Carbonic_anhydrase"/>
</dbReference>
<dbReference type="OrthoDB" id="9769739at2"/>
<accession>A0A0K0XU37</accession>
<evidence type="ECO:0000256" key="1">
    <source>
        <dbReference type="ARBA" id="ARBA00006217"/>
    </source>
</evidence>
<comment type="similarity">
    <text evidence="1">Belongs to the beta-class carbonic anhydrase family.</text>
</comment>
<comment type="cofactor">
    <cofactor evidence="2">
        <name>Zn(2+)</name>
        <dbReference type="ChEBI" id="CHEBI:29105"/>
    </cofactor>
    <text evidence="2">Binds 1 zinc ion per subunit.</text>
</comment>
<proteinExistence type="inferred from homology"/>
<keyword evidence="4" id="KW-1185">Reference proteome</keyword>
<evidence type="ECO:0000313" key="4">
    <source>
        <dbReference type="Proteomes" id="UP000066624"/>
    </source>
</evidence>
<dbReference type="SUPFAM" id="SSF53056">
    <property type="entry name" value="beta-carbonic anhydrase, cab"/>
    <property type="match status" value="1"/>
</dbReference>
<dbReference type="InterPro" id="IPR036874">
    <property type="entry name" value="Carbonic_anhydrase_sf"/>
</dbReference>
<evidence type="ECO:0000313" key="3">
    <source>
        <dbReference type="EMBL" id="AKS41204.1"/>
    </source>
</evidence>
<dbReference type="PANTHER" id="PTHR11002">
    <property type="entry name" value="CARBONIC ANHYDRASE"/>
    <property type="match status" value="1"/>
</dbReference>
<dbReference type="Gene3D" id="3.40.1050.10">
    <property type="entry name" value="Carbonic anhydrase"/>
    <property type="match status" value="1"/>
</dbReference>
<keyword evidence="2" id="KW-0862">Zinc</keyword>
<dbReference type="CDD" id="cd03378">
    <property type="entry name" value="beta_CA_cladeC"/>
    <property type="match status" value="1"/>
</dbReference>
<feature type="binding site" evidence="2">
    <location>
        <position position="139"/>
    </location>
    <ligand>
        <name>Zn(2+)</name>
        <dbReference type="ChEBI" id="CHEBI:29105"/>
    </ligand>
</feature>
<keyword evidence="2" id="KW-0479">Metal-binding</keyword>
<feature type="binding site" evidence="2">
    <location>
        <position position="83"/>
    </location>
    <ligand>
        <name>Zn(2+)</name>
        <dbReference type="ChEBI" id="CHEBI:29105"/>
    </ligand>
</feature>
<dbReference type="Proteomes" id="UP000066624">
    <property type="component" value="Chromosome"/>
</dbReference>
<dbReference type="KEGG" id="wma:WM2015_823"/>
<dbReference type="EMBL" id="CP012154">
    <property type="protein sequence ID" value="AKS41204.1"/>
    <property type="molecule type" value="Genomic_DNA"/>
</dbReference>
<dbReference type="STRING" id="1579979.WM2015_823"/>